<evidence type="ECO:0000313" key="6">
    <source>
        <dbReference type="EMBL" id="KAK8090173.1"/>
    </source>
</evidence>
<gene>
    <name evidence="6" type="ORF">PG997_005134</name>
</gene>
<dbReference type="PANTHER" id="PTHR42973">
    <property type="entry name" value="BINDING OXIDOREDUCTASE, PUTATIVE (AFU_ORTHOLOGUE AFUA_1G17690)-RELATED"/>
    <property type="match status" value="1"/>
</dbReference>
<dbReference type="Gene3D" id="3.40.462.20">
    <property type="match status" value="1"/>
</dbReference>
<feature type="domain" description="FAD-binding PCMH-type" evidence="5">
    <location>
        <begin position="74"/>
        <end position="246"/>
    </location>
</feature>
<dbReference type="Pfam" id="PF01565">
    <property type="entry name" value="FAD_binding_4"/>
    <property type="match status" value="1"/>
</dbReference>
<keyword evidence="2" id="KW-0285">Flavoprotein</keyword>
<dbReference type="RefSeq" id="XP_066673067.1">
    <property type="nucleotide sequence ID" value="XM_066809449.1"/>
</dbReference>
<dbReference type="InterPro" id="IPR016166">
    <property type="entry name" value="FAD-bd_PCMH"/>
</dbReference>
<protein>
    <submittedName>
        <fullName evidence="6">6-hydroxy-D-nicotine oxidase</fullName>
    </submittedName>
</protein>
<evidence type="ECO:0000256" key="4">
    <source>
        <dbReference type="ARBA" id="ARBA00023002"/>
    </source>
</evidence>
<proteinExistence type="inferred from homology"/>
<name>A0ABR1X421_9PEZI</name>
<evidence type="ECO:0000256" key="3">
    <source>
        <dbReference type="ARBA" id="ARBA00022827"/>
    </source>
</evidence>
<dbReference type="EMBL" id="JAQQWN010000004">
    <property type="protein sequence ID" value="KAK8090173.1"/>
    <property type="molecule type" value="Genomic_DNA"/>
</dbReference>
<dbReference type="InterPro" id="IPR050416">
    <property type="entry name" value="FAD-linked_Oxidoreductase"/>
</dbReference>
<comment type="caution">
    <text evidence="6">The sequence shown here is derived from an EMBL/GenBank/DDBJ whole genome shotgun (WGS) entry which is preliminary data.</text>
</comment>
<evidence type="ECO:0000256" key="2">
    <source>
        <dbReference type="ARBA" id="ARBA00022630"/>
    </source>
</evidence>
<organism evidence="6 7">
    <name type="scientific">Apiospora hydei</name>
    <dbReference type="NCBI Taxonomy" id="1337664"/>
    <lineage>
        <taxon>Eukaryota</taxon>
        <taxon>Fungi</taxon>
        <taxon>Dikarya</taxon>
        <taxon>Ascomycota</taxon>
        <taxon>Pezizomycotina</taxon>
        <taxon>Sordariomycetes</taxon>
        <taxon>Xylariomycetidae</taxon>
        <taxon>Amphisphaeriales</taxon>
        <taxon>Apiosporaceae</taxon>
        <taxon>Apiospora</taxon>
    </lineage>
</organism>
<evidence type="ECO:0000313" key="7">
    <source>
        <dbReference type="Proteomes" id="UP001433268"/>
    </source>
</evidence>
<dbReference type="Proteomes" id="UP001433268">
    <property type="component" value="Unassembled WGS sequence"/>
</dbReference>
<keyword evidence="7" id="KW-1185">Reference proteome</keyword>
<dbReference type="PANTHER" id="PTHR42973:SF54">
    <property type="entry name" value="FAD-BINDING PCMH-TYPE DOMAIN-CONTAINING PROTEIN"/>
    <property type="match status" value="1"/>
</dbReference>
<sequence length="509" mass="55262">MDARFDAFCSSLALSAPQVKCLKDEIAESATGPHSHGSGLELACRAAEMALGPDRVDTSPLNNIVAHKTWSQACTASPYCIIQPASAADVTKAIRIFRHFDVHFAVRSGGHSPNPGASSIDANGILLDLQHMNAISLSQDKSIASLGPGGRWGDVLEALTPQGVDVVGGRIPVVGVSGLILGGGLHHLMAELGTAADNVDNFEVVLADGTVVSANAKENDDLFWALKGGGPNFGVVTRFDVHAIPARKIWYEMRVYAVDDLAAVLDAHATWQNSGASDTKSTASLIMTPDAITAVLQYSAPVERPEAFAPFYNLEPLQLAVPSTIGTFQSLATILGSVTPNQPMRHDYRATSSRIDARLYEDVYRFWRTRALAVRDETGANQTFVIQPVVPNVAKQGIAREATQWVSQRRIIFMGVPKGWTTLIDWTDPKDDEKVRSVSIETTEQWKKLGQERSLHIPFLFMNDASRDQNSLATYGVGNIARLKEISLKYDPTQLFQKRQNGGFLLSKV</sequence>
<keyword evidence="4" id="KW-0560">Oxidoreductase</keyword>
<evidence type="ECO:0000256" key="1">
    <source>
        <dbReference type="ARBA" id="ARBA00005466"/>
    </source>
</evidence>
<dbReference type="Gene3D" id="3.30.43.10">
    <property type="entry name" value="Uridine Diphospho-n-acetylenolpyruvylglucosamine Reductase, domain 2"/>
    <property type="match status" value="1"/>
</dbReference>
<dbReference type="InterPro" id="IPR036318">
    <property type="entry name" value="FAD-bd_PCMH-like_sf"/>
</dbReference>
<dbReference type="InterPro" id="IPR016167">
    <property type="entry name" value="FAD-bd_PCMH_sub1"/>
</dbReference>
<evidence type="ECO:0000259" key="5">
    <source>
        <dbReference type="PROSITE" id="PS51387"/>
    </source>
</evidence>
<dbReference type="InterPro" id="IPR006094">
    <property type="entry name" value="Oxid_FAD_bind_N"/>
</dbReference>
<keyword evidence="3" id="KW-0274">FAD</keyword>
<dbReference type="Gene3D" id="3.30.465.10">
    <property type="match status" value="1"/>
</dbReference>
<reference evidence="6 7" key="1">
    <citation type="submission" date="2023-01" db="EMBL/GenBank/DDBJ databases">
        <title>Analysis of 21 Apiospora genomes using comparative genomics revels a genus with tremendous synthesis potential of carbohydrate active enzymes and secondary metabolites.</title>
        <authorList>
            <person name="Sorensen T."/>
        </authorList>
    </citation>
    <scope>NUCLEOTIDE SEQUENCE [LARGE SCALE GENOMIC DNA]</scope>
    <source>
        <strain evidence="6 7">CBS 114990</strain>
    </source>
</reference>
<dbReference type="InterPro" id="IPR016169">
    <property type="entry name" value="FAD-bd_PCMH_sub2"/>
</dbReference>
<accession>A0ABR1X421</accession>
<comment type="similarity">
    <text evidence="1">Belongs to the oxygen-dependent FAD-linked oxidoreductase family.</text>
</comment>
<dbReference type="GeneID" id="92042509"/>
<dbReference type="SUPFAM" id="SSF56176">
    <property type="entry name" value="FAD-binding/transporter-associated domain-like"/>
    <property type="match status" value="1"/>
</dbReference>
<dbReference type="PROSITE" id="PS51387">
    <property type="entry name" value="FAD_PCMH"/>
    <property type="match status" value="1"/>
</dbReference>